<evidence type="ECO:0000313" key="2">
    <source>
        <dbReference type="Proteomes" id="UP000305222"/>
    </source>
</evidence>
<reference evidence="1 2" key="1">
    <citation type="journal article" date="2019" name="Environ. Microbiol.">
        <title>An active ?-lactamase is a part of an orchestrated cell wall stress resistance network of Bacillus subtilis and related rhizosphere species.</title>
        <authorList>
            <person name="Bucher T."/>
            <person name="Keren-Paz A."/>
            <person name="Hausser J."/>
            <person name="Olender T."/>
            <person name="Cytryn E."/>
            <person name="Kolodkin-Gal I."/>
        </authorList>
    </citation>
    <scope>NUCLEOTIDE SEQUENCE [LARGE SCALE GENOMIC DNA]</scope>
    <source>
        <strain evidence="1 2">I5</strain>
    </source>
</reference>
<dbReference type="Gene3D" id="3.20.20.410">
    <property type="entry name" value="Protein of unknown function UPF0759"/>
    <property type="match status" value="1"/>
</dbReference>
<comment type="caution">
    <text evidence="1">The sequence shown here is derived from an EMBL/GenBank/DDBJ whole genome shotgun (WGS) entry which is preliminary data.</text>
</comment>
<gene>
    <name evidence="1" type="ORF">FC699_26755</name>
</gene>
<dbReference type="InterPro" id="IPR036520">
    <property type="entry name" value="UPF0759_sf"/>
</dbReference>
<organism evidence="1 2">
    <name type="scientific">Bacillus wiedmannii</name>
    <dbReference type="NCBI Taxonomy" id="1890302"/>
    <lineage>
        <taxon>Bacteria</taxon>
        <taxon>Bacillati</taxon>
        <taxon>Bacillota</taxon>
        <taxon>Bacilli</taxon>
        <taxon>Bacillales</taxon>
        <taxon>Bacillaceae</taxon>
        <taxon>Bacillus</taxon>
        <taxon>Bacillus cereus group</taxon>
    </lineage>
</organism>
<sequence>MLFIGVTGWGDHDSLYIDPYENRNKLRTYSEYFPIVEVDSSFYAMQPARNYTKWAMEL</sequence>
<protein>
    <submittedName>
        <fullName evidence="1">DUF72 domain-containing protein</fullName>
    </submittedName>
</protein>
<dbReference type="AlphaFoldDB" id="A0A4U3ANB4"/>
<name>A0A4U3ANB4_9BACI</name>
<accession>A0A4U3ANB4</accession>
<feature type="non-terminal residue" evidence="1">
    <location>
        <position position="58"/>
    </location>
</feature>
<evidence type="ECO:0000313" key="1">
    <source>
        <dbReference type="EMBL" id="TKI89101.1"/>
    </source>
</evidence>
<dbReference type="Proteomes" id="UP000305222">
    <property type="component" value="Unassembled WGS sequence"/>
</dbReference>
<dbReference type="PANTHER" id="PTHR30348">
    <property type="entry name" value="UNCHARACTERIZED PROTEIN YECE"/>
    <property type="match status" value="1"/>
</dbReference>
<dbReference type="Pfam" id="PF01904">
    <property type="entry name" value="DUF72"/>
    <property type="match status" value="1"/>
</dbReference>
<dbReference type="InterPro" id="IPR002763">
    <property type="entry name" value="DUF72"/>
</dbReference>
<dbReference type="SUPFAM" id="SSF117396">
    <property type="entry name" value="TM1631-like"/>
    <property type="match status" value="1"/>
</dbReference>
<dbReference type="EMBL" id="SZON01001972">
    <property type="protein sequence ID" value="TKI89101.1"/>
    <property type="molecule type" value="Genomic_DNA"/>
</dbReference>
<dbReference type="PANTHER" id="PTHR30348:SF13">
    <property type="entry name" value="UPF0759 PROTEIN YUNF"/>
    <property type="match status" value="1"/>
</dbReference>
<proteinExistence type="predicted"/>